<proteinExistence type="predicted"/>
<evidence type="ECO:0000259" key="2">
    <source>
        <dbReference type="PROSITE" id="PS50835"/>
    </source>
</evidence>
<dbReference type="Gene3D" id="3.40.50.1460">
    <property type="match status" value="1"/>
</dbReference>
<dbReference type="InterPro" id="IPR052039">
    <property type="entry name" value="Caspase-related_regulators"/>
</dbReference>
<reference evidence="3" key="1">
    <citation type="journal article" date="2023" name="G3 (Bethesda)">
        <title>Whole genome assembly and annotation of the endangered Caribbean coral Acropora cervicornis.</title>
        <authorList>
            <person name="Selwyn J.D."/>
            <person name="Vollmer S.V."/>
        </authorList>
    </citation>
    <scope>NUCLEOTIDE SEQUENCE</scope>
    <source>
        <strain evidence="3">K2</strain>
    </source>
</reference>
<sequence>MTEEKYIRDLPDAVKKELAFILDNQRPNWKSLMETIGYGASSITQVGMATLSPGGSPTIALLSQLAQDGRTVRELISWLLALPQRSPALQALVNDLRAPVIMQNTPGEVSVLHGQDVWIQCEASGSQPLHFQWFKKREELCGKTEKTLILQKVRQEDQGHYVCRVANCFGFCAFTNWTRVSVSGEQAEALQCFDFPIITYQSGPVVTTASGSIFTLYCDAVGRPAPSFQWYKSNTVIVGATFRELMIHNATAEDGAVYFCKVYNSAGEISSEPIEVKVTDVPTNNMRVRGVSVSGPAESERVANKVALLMGNKDYQYSQQLGKLFHPINDVCDLTGRLLDMNGFKVVSLVNLTLAEMREALRQFCNLLVEETYALFYFAGHGFERHGHSYLMPVDATDKYHPHENMASSEVLKAMQNTKAKLNVVLLDCCRSEPEPDPDPRMLLQGGDLQDIKEPNVVLAFGCCPQSCVFECPEERNGFFVKHLLKNMTNEDRNKSIEEVLLGVSRGKVNTFVVNNNSMKVGDDDNIDKFFQWPVWWMTGFESLSLPLDVKCENHKRQQQRCIGNTSNTLSEGCSSQSE</sequence>
<keyword evidence="4" id="KW-1185">Reference proteome</keyword>
<dbReference type="PROSITE" id="PS50835">
    <property type="entry name" value="IG_LIKE"/>
    <property type="match status" value="2"/>
</dbReference>
<accession>A0AAD9QV37</accession>
<evidence type="ECO:0000313" key="3">
    <source>
        <dbReference type="EMBL" id="KAK2567941.1"/>
    </source>
</evidence>
<dbReference type="PANTHER" id="PTHR22576">
    <property type="entry name" value="MUCOSA ASSOCIATED LYMPHOID TISSUE LYMPHOMA TRANSLOCATION PROTEIN 1/PARACASPASE"/>
    <property type="match status" value="1"/>
</dbReference>
<dbReference type="Gene3D" id="2.60.40.10">
    <property type="entry name" value="Immunoglobulins"/>
    <property type="match status" value="2"/>
</dbReference>
<comment type="caution">
    <text evidence="3">The sequence shown here is derived from an EMBL/GenBank/DDBJ whole genome shotgun (WGS) entry which is preliminary data.</text>
</comment>
<dbReference type="InterPro" id="IPR001309">
    <property type="entry name" value="Pept_C14_p20"/>
</dbReference>
<dbReference type="Pfam" id="PF13927">
    <property type="entry name" value="Ig_3"/>
    <property type="match status" value="1"/>
</dbReference>
<dbReference type="InterPro" id="IPR003599">
    <property type="entry name" value="Ig_sub"/>
</dbReference>
<dbReference type="SUPFAM" id="SSF52129">
    <property type="entry name" value="Caspase-like"/>
    <property type="match status" value="1"/>
</dbReference>
<feature type="domain" description="Ig-like" evidence="2">
    <location>
        <begin position="99"/>
        <end position="181"/>
    </location>
</feature>
<organism evidence="3 4">
    <name type="scientific">Acropora cervicornis</name>
    <name type="common">Staghorn coral</name>
    <dbReference type="NCBI Taxonomy" id="6130"/>
    <lineage>
        <taxon>Eukaryota</taxon>
        <taxon>Metazoa</taxon>
        <taxon>Cnidaria</taxon>
        <taxon>Anthozoa</taxon>
        <taxon>Hexacorallia</taxon>
        <taxon>Scleractinia</taxon>
        <taxon>Astrocoeniina</taxon>
        <taxon>Acroporidae</taxon>
        <taxon>Acropora</taxon>
    </lineage>
</organism>
<dbReference type="PANTHER" id="PTHR22576:SF37">
    <property type="entry name" value="MUCOSA-ASSOCIATED LYMPHOID TISSUE LYMPHOMA TRANSLOCATION PROTEIN 1"/>
    <property type="match status" value="1"/>
</dbReference>
<dbReference type="SMART" id="SM00409">
    <property type="entry name" value="IG"/>
    <property type="match status" value="2"/>
</dbReference>
<evidence type="ECO:0000313" key="4">
    <source>
        <dbReference type="Proteomes" id="UP001249851"/>
    </source>
</evidence>
<dbReference type="GO" id="GO:0004197">
    <property type="term" value="F:cysteine-type endopeptidase activity"/>
    <property type="evidence" value="ECO:0007669"/>
    <property type="project" value="InterPro"/>
</dbReference>
<dbReference type="EMBL" id="JARQWQ010000013">
    <property type="protein sequence ID" value="KAK2567941.1"/>
    <property type="molecule type" value="Genomic_DNA"/>
</dbReference>
<dbReference type="Pfam" id="PF00656">
    <property type="entry name" value="Peptidase_C14"/>
    <property type="match status" value="1"/>
</dbReference>
<protein>
    <submittedName>
        <fullName evidence="3">Mucosa-associated lymphoid tissue lymphoma translocation protein 1</fullName>
    </submittedName>
</protein>
<gene>
    <name evidence="3" type="ORF">P5673_007834</name>
</gene>
<reference evidence="3" key="2">
    <citation type="journal article" date="2023" name="Science">
        <title>Genomic signatures of disease resistance in endangered staghorn corals.</title>
        <authorList>
            <person name="Vollmer S.V."/>
            <person name="Selwyn J.D."/>
            <person name="Despard B.A."/>
            <person name="Roesel C.L."/>
        </authorList>
    </citation>
    <scope>NUCLEOTIDE SEQUENCE</scope>
    <source>
        <strain evidence="3">K2</strain>
    </source>
</reference>
<dbReference type="InterPro" id="IPR036179">
    <property type="entry name" value="Ig-like_dom_sf"/>
</dbReference>
<dbReference type="InterPro" id="IPR003598">
    <property type="entry name" value="Ig_sub2"/>
</dbReference>
<dbReference type="CDD" id="cd00096">
    <property type="entry name" value="Ig"/>
    <property type="match status" value="2"/>
</dbReference>
<dbReference type="PROSITE" id="PS50208">
    <property type="entry name" value="CASPASE_P20"/>
    <property type="match status" value="1"/>
</dbReference>
<name>A0AAD9QV37_ACRCE</name>
<dbReference type="SUPFAM" id="SSF48726">
    <property type="entry name" value="Immunoglobulin"/>
    <property type="match status" value="2"/>
</dbReference>
<dbReference type="Gene3D" id="1.10.533.10">
    <property type="entry name" value="Death Domain, Fas"/>
    <property type="match status" value="1"/>
</dbReference>
<dbReference type="InterPro" id="IPR011600">
    <property type="entry name" value="Pept_C14_caspase"/>
</dbReference>
<dbReference type="AlphaFoldDB" id="A0AAD9QV37"/>
<evidence type="ECO:0000259" key="1">
    <source>
        <dbReference type="PROSITE" id="PS50208"/>
    </source>
</evidence>
<feature type="domain" description="Caspase family p20" evidence="1">
    <location>
        <begin position="303"/>
        <end position="434"/>
    </location>
</feature>
<feature type="domain" description="Ig-like" evidence="2">
    <location>
        <begin position="196"/>
        <end position="279"/>
    </location>
</feature>
<dbReference type="InterPro" id="IPR013783">
    <property type="entry name" value="Ig-like_fold"/>
</dbReference>
<dbReference type="Pfam" id="PF13895">
    <property type="entry name" value="Ig_2"/>
    <property type="match status" value="1"/>
</dbReference>
<dbReference type="Proteomes" id="UP001249851">
    <property type="component" value="Unassembled WGS sequence"/>
</dbReference>
<dbReference type="GO" id="GO:0006508">
    <property type="term" value="P:proteolysis"/>
    <property type="evidence" value="ECO:0007669"/>
    <property type="project" value="InterPro"/>
</dbReference>
<dbReference type="InterPro" id="IPR011029">
    <property type="entry name" value="DEATH-like_dom_sf"/>
</dbReference>
<dbReference type="SMART" id="SM00408">
    <property type="entry name" value="IGc2"/>
    <property type="match status" value="2"/>
</dbReference>
<dbReference type="SUPFAM" id="SSF47986">
    <property type="entry name" value="DEATH domain"/>
    <property type="match status" value="1"/>
</dbReference>
<dbReference type="InterPro" id="IPR007110">
    <property type="entry name" value="Ig-like_dom"/>
</dbReference>
<dbReference type="InterPro" id="IPR029030">
    <property type="entry name" value="Caspase-like_dom_sf"/>
</dbReference>